<dbReference type="RefSeq" id="XP_022628846.1">
    <property type="nucleotide sequence ID" value="XM_022772531.1"/>
</dbReference>
<dbReference type="EMBL" id="LN736364">
    <property type="protein sequence ID" value="CEP62621.1"/>
    <property type="molecule type" value="Genomic_DNA"/>
</dbReference>
<evidence type="ECO:0000256" key="9">
    <source>
        <dbReference type="ARBA" id="ARBA00023136"/>
    </source>
</evidence>
<dbReference type="GO" id="GO:0032266">
    <property type="term" value="F:phosphatidylinositol-3-phosphate binding"/>
    <property type="evidence" value="ECO:0007669"/>
    <property type="project" value="EnsemblFungi"/>
</dbReference>
<sequence length="1565" mass="173704">MASWFTHNLQRRLLLYFIQKISLFSQIDIAALDVSLGSSSHFTFHDLDLDVDNIDLPDVTIRSGFLKKLDLNLTVSGGLSVAASGVAFVVKPNLSKAFDAQASSLLLTKTVFDLTSSVMHLDGGKDEFPDEDSILDDTSESSSTNQNSGSAAAPSMLQSMRNKALDLILSKLSMVLSDVSIKVLFSEENIVELRAGEIEFTSANETRQINISGLALNHLKQTRKGEEESTGTPKAEASMSESLLYSKAEATSIYMSAIQSMADVDQADTSTAGQKEGIALLTINNLNISFKGFTSIDDIAVRDAMVEFDRCRIELHHIAELSEPIIIPLIMLLINQPKKPTSVSTARTPQNLHGYKRFREEQDLHDENFFSSFGGNEIKIFLSDTLYVTIGVFSFSLSDHQLLHVKLDALSAYHNESIIFEVARTLERSIVEASYAIVEGNIEVKVNGNTNIDIEIDSARELLKCFFFLRKSFEIWQQNVPRSFKKKGKSGNQVTLKVEGKPLNLRLHLATGTLKLSTTDCLINLPSALFACDAIKLEMQHSNTSVNLISISNVDVKCHSDPSQHSSFNHGFDEVILSTKCKAFVKKVKLYATAEVFKRILSEIQDIQSELSLLSPDFGVVKSSLKSPRHLKRSVRVMGSSSFINKQSSTVHCLIEIDLIDGLFEGFLHQAFGDLSITGKGCFMYYNEDNTFTGYVKTFDAERTLDGKSEVLISCACQHKSQAPVVTFHKKLSGKLSCAFRKVGIHYHARWLDFLQGKQETAPSTPSTRVAFKSVDEQSGLEIRLIECAIHLNPYRLKAQMLLVVGKCAMELSMPAMNLKGSIRAGSLLLIDDIANFKPRPSSQEVTYLSPYYTDRGFANIGKFDKFHFSTWQTCEGLKAMVDMGTLSLSLCADSMQTCTQVSVDLGIPVSFPEVEKYRTKPPQVEVFHDVDEQFFTGQKLQLDPSVKQDGNSSTADILSKAYFDEAVEFGDFQVLGRAASSSDEPVLISGAQDSYFDNRSQQTESNTSNSTTQKKLALTLSLERAIIKLYDGFDWAYTRNSVSDLINRVETALEHQDSARQETVKASVFDSIFLFAGAEVSPGSLRQQINNDLQTEPSIVVGSPKKLRLRPSSNYKIRIEASGLKINVLRYNVDEPTESTSDLSADILNDITLTSENVEVIDNIPTSTWNKLATHWKHEPRAKGSDMFFVNIMTVKPLDFLAATELILKIKVLPLRLHIDQDALDFLTRFFEFKDARFELIDEFPDFVYIQKLEVESVKIKMDYKPKSVDYSVLKSGHKSEFMNFFILEGSELQLRHLIVYGVNGFPELNKILNGIWVPDITGSQLKGILGGVAPMKTVVTLGTGIKALVSTPVKEYKRDQNLSRGLQKGTQVFIKITASEFIRLGVKLTSGTQALLENMEEVMGGEGSQARNHKLKGVDLEIISEDVFKKYERLVGGRNPKPSSQEPEALFVEPGAREGDAPRVFSLYADQPSSLRQGLKEAQGSFGRNVTLAYEAVLKAQHDIKDNASAHETASTLARVVPVALLRPIIGATEALSKALQGVSNELDEEQMAMLKDKYKSRN</sequence>
<keyword evidence="8" id="KW-0445">Lipid transport</keyword>
<proteinExistence type="inferred from homology"/>
<feature type="region of interest" description="Disordered" evidence="13">
    <location>
        <begin position="994"/>
        <end position="1014"/>
    </location>
</feature>
<dbReference type="STRING" id="1245769.A0A0C7NAV9"/>
<accession>A0A0C7NAV9</accession>
<dbReference type="Pfam" id="PF13329">
    <property type="entry name" value="ATG2_CAD"/>
    <property type="match status" value="2"/>
</dbReference>
<evidence type="ECO:0000313" key="14">
    <source>
        <dbReference type="EMBL" id="CEP62621.1"/>
    </source>
</evidence>
<dbReference type="GO" id="GO:0097632">
    <property type="term" value="C:extrinsic component of phagophore assembly site membrane"/>
    <property type="evidence" value="ECO:0007669"/>
    <property type="project" value="EnsemblFungi"/>
</dbReference>
<evidence type="ECO:0000256" key="7">
    <source>
        <dbReference type="ARBA" id="ARBA00023006"/>
    </source>
</evidence>
<keyword evidence="15" id="KW-1185">Reference proteome</keyword>
<dbReference type="GO" id="GO:0000045">
    <property type="term" value="P:autophagosome assembly"/>
    <property type="evidence" value="ECO:0007669"/>
    <property type="project" value="EnsemblFungi"/>
</dbReference>
<dbReference type="GO" id="GO:0061908">
    <property type="term" value="C:phagophore"/>
    <property type="evidence" value="ECO:0007669"/>
    <property type="project" value="EnsemblFungi"/>
</dbReference>
<dbReference type="PANTHER" id="PTHR13190:SF1">
    <property type="entry name" value="AUTOPHAGY-RELATED 2, ISOFORM A"/>
    <property type="match status" value="1"/>
</dbReference>
<dbReference type="GO" id="GO:0120013">
    <property type="term" value="F:lipid transfer activity"/>
    <property type="evidence" value="ECO:0007669"/>
    <property type="project" value="EnsemblFungi"/>
</dbReference>
<evidence type="ECO:0000256" key="2">
    <source>
        <dbReference type="ARBA" id="ARBA00004623"/>
    </source>
</evidence>
<evidence type="ECO:0000313" key="15">
    <source>
        <dbReference type="Proteomes" id="UP000054304"/>
    </source>
</evidence>
<feature type="compositionally biased region" description="Low complexity" evidence="13">
    <location>
        <begin position="999"/>
        <end position="1014"/>
    </location>
</feature>
<dbReference type="HOGENOM" id="CLU_000626_3_0_1"/>
<dbReference type="GO" id="GO:0032991">
    <property type="term" value="C:protein-containing complex"/>
    <property type="evidence" value="ECO:0007669"/>
    <property type="project" value="EnsemblFungi"/>
</dbReference>
<dbReference type="GO" id="GO:0061723">
    <property type="term" value="P:glycophagy"/>
    <property type="evidence" value="ECO:0007669"/>
    <property type="project" value="TreeGrafter"/>
</dbReference>
<reference evidence="14 15" key="1">
    <citation type="submission" date="2014-12" db="EMBL/GenBank/DDBJ databases">
        <authorList>
            <person name="Neuveglise Cecile"/>
        </authorList>
    </citation>
    <scope>NUCLEOTIDE SEQUENCE [LARGE SCALE GENOMIC DNA]</scope>
    <source>
        <strain evidence="14 15">CBS 12615</strain>
    </source>
</reference>
<keyword evidence="7" id="KW-0072">Autophagy</keyword>
<feature type="compositionally biased region" description="Low complexity" evidence="13">
    <location>
        <begin position="140"/>
        <end position="153"/>
    </location>
</feature>
<dbReference type="GeneID" id="34686091"/>
<comment type="similarity">
    <text evidence="3">Belongs to the ATG2 family.</text>
</comment>
<dbReference type="GO" id="GO:0000425">
    <property type="term" value="P:pexophagy"/>
    <property type="evidence" value="ECO:0007669"/>
    <property type="project" value="EnsemblFungi"/>
</dbReference>
<keyword evidence="5" id="KW-0813">Transport</keyword>
<evidence type="ECO:0000256" key="8">
    <source>
        <dbReference type="ARBA" id="ARBA00023055"/>
    </source>
</evidence>
<protein>
    <recommendedName>
        <fullName evidence="4">Autophagy-related protein 2</fullName>
    </recommendedName>
</protein>
<dbReference type="GO" id="GO:0000422">
    <property type="term" value="P:autophagy of mitochondrion"/>
    <property type="evidence" value="ECO:0007669"/>
    <property type="project" value="EnsemblFungi"/>
</dbReference>
<evidence type="ECO:0000256" key="5">
    <source>
        <dbReference type="ARBA" id="ARBA00022448"/>
    </source>
</evidence>
<dbReference type="GO" id="GO:0005789">
    <property type="term" value="C:endoplasmic reticulum membrane"/>
    <property type="evidence" value="ECO:0007669"/>
    <property type="project" value="UniProtKB-SubCell"/>
</dbReference>
<organism evidence="14 15">
    <name type="scientific">Lachancea lanzarotensis</name>
    <dbReference type="NCBI Taxonomy" id="1245769"/>
    <lineage>
        <taxon>Eukaryota</taxon>
        <taxon>Fungi</taxon>
        <taxon>Dikarya</taxon>
        <taxon>Ascomycota</taxon>
        <taxon>Saccharomycotina</taxon>
        <taxon>Saccharomycetes</taxon>
        <taxon>Saccharomycetales</taxon>
        <taxon>Saccharomycetaceae</taxon>
        <taxon>Lachancea</taxon>
    </lineage>
</organism>
<evidence type="ECO:0000256" key="10">
    <source>
        <dbReference type="ARBA" id="ARBA00024479"/>
    </source>
</evidence>
<evidence type="ECO:0000256" key="12">
    <source>
        <dbReference type="ARBA" id="ARBA00024631"/>
    </source>
</evidence>
<dbReference type="Proteomes" id="UP000054304">
    <property type="component" value="Unassembled WGS sequence"/>
</dbReference>
<feature type="region of interest" description="Disordered" evidence="13">
    <location>
        <begin position="123"/>
        <end position="154"/>
    </location>
</feature>
<evidence type="ECO:0000256" key="4">
    <source>
        <dbReference type="ARBA" id="ARBA00018070"/>
    </source>
</evidence>
<dbReference type="GO" id="GO:0043495">
    <property type="term" value="F:protein-membrane adaptor activity"/>
    <property type="evidence" value="ECO:0007669"/>
    <property type="project" value="TreeGrafter"/>
</dbReference>
<dbReference type="OrthoDB" id="18982at2759"/>
<evidence type="ECO:0000256" key="11">
    <source>
        <dbReference type="ARBA" id="ARBA00024615"/>
    </source>
</evidence>
<evidence type="ECO:0000256" key="13">
    <source>
        <dbReference type="SAM" id="MobiDB-lite"/>
    </source>
</evidence>
<gene>
    <name evidence="14" type="ORF">LALA0_S05e09714g</name>
</gene>
<evidence type="ECO:0000256" key="3">
    <source>
        <dbReference type="ARBA" id="ARBA00009714"/>
    </source>
</evidence>
<dbReference type="InterPro" id="IPR026849">
    <property type="entry name" value="ATG2"/>
</dbReference>
<comment type="catalytic activity">
    <reaction evidence="10">
        <text>a 1,2-diacyl-sn-glycero-3-phospho-L-serine(in) = a 1,2-diacyl-sn-glycero-3-phospho-L-serine(out)</text>
        <dbReference type="Rhea" id="RHEA:38663"/>
        <dbReference type="ChEBI" id="CHEBI:57262"/>
    </reaction>
</comment>
<dbReference type="PANTHER" id="PTHR13190">
    <property type="entry name" value="AUTOPHAGY-RELATED 2, ISOFORM A"/>
    <property type="match status" value="1"/>
</dbReference>
<dbReference type="GO" id="GO:0034727">
    <property type="term" value="P:piecemeal microautophagy of the nucleus"/>
    <property type="evidence" value="ECO:0007669"/>
    <property type="project" value="EnsemblFungi"/>
</dbReference>
<keyword evidence="9" id="KW-0472">Membrane</keyword>
<evidence type="ECO:0000256" key="6">
    <source>
        <dbReference type="ARBA" id="ARBA00022824"/>
    </source>
</evidence>
<evidence type="ECO:0000256" key="1">
    <source>
        <dbReference type="ARBA" id="ARBA00004406"/>
    </source>
</evidence>
<name>A0A0C7NAV9_9SACH</name>
<comment type="catalytic activity">
    <reaction evidence="12">
        <text>a 1,2-diacyl-sn-glycero-3-phosphocholine(in) = a 1,2-diacyl-sn-glycero-3-phosphocholine(out)</text>
        <dbReference type="Rhea" id="RHEA:38571"/>
        <dbReference type="ChEBI" id="CHEBI:57643"/>
    </reaction>
</comment>
<keyword evidence="6" id="KW-0256">Endoplasmic reticulum</keyword>
<comment type="subcellular location">
    <subcellularLocation>
        <location evidence="1">Endoplasmic reticulum membrane</location>
        <topology evidence="1">Peripheral membrane protein</topology>
    </subcellularLocation>
    <subcellularLocation>
        <location evidence="2">Preautophagosomal structure membrane</location>
        <topology evidence="2">Peripheral membrane protein</topology>
    </subcellularLocation>
</comment>
<dbReference type="GO" id="GO:0061709">
    <property type="term" value="P:reticulophagy"/>
    <property type="evidence" value="ECO:0007669"/>
    <property type="project" value="EnsemblFungi"/>
</dbReference>
<feature type="compositionally biased region" description="Acidic residues" evidence="13">
    <location>
        <begin position="128"/>
        <end position="139"/>
    </location>
</feature>
<comment type="catalytic activity">
    <reaction evidence="11">
        <text>a 1,2-diacyl-sn-glycero-3-phosphoethanolamine(in) = a 1,2-diacyl-sn-glycero-3-phosphoethanolamine(out)</text>
        <dbReference type="Rhea" id="RHEA:38895"/>
        <dbReference type="ChEBI" id="CHEBI:64612"/>
    </reaction>
</comment>
<dbReference type="GO" id="GO:0032258">
    <property type="term" value="P:cytoplasm to vacuole targeting by the Cvt pathway"/>
    <property type="evidence" value="ECO:0007669"/>
    <property type="project" value="EnsemblFungi"/>
</dbReference>